<protein>
    <recommendedName>
        <fullName evidence="4">RidA family protein</fullName>
    </recommendedName>
</protein>
<dbReference type="Gene3D" id="3.30.1330.40">
    <property type="entry name" value="RutC-like"/>
    <property type="match status" value="1"/>
</dbReference>
<keyword evidence="3" id="KW-1185">Reference proteome</keyword>
<dbReference type="InterPro" id="IPR006175">
    <property type="entry name" value="YjgF/YER057c/UK114"/>
</dbReference>
<dbReference type="Pfam" id="PF01042">
    <property type="entry name" value="Ribonuc_L-PSP"/>
    <property type="match status" value="1"/>
</dbReference>
<dbReference type="Proteomes" id="UP001064971">
    <property type="component" value="Chromosome"/>
</dbReference>
<accession>A0ABN6RFR2</accession>
<dbReference type="PANTHER" id="PTHR43857:SF1">
    <property type="entry name" value="YJGH FAMILY PROTEIN"/>
    <property type="match status" value="1"/>
</dbReference>
<sequence length="143" mass="15022">MAPDHDVQPHPTSPTRRNIGGSSPWEGVVGYSRAVRVGNVIHVAGTTATVNGEVVAVGDAYGQTRVALEIVARALEAAGAGLEHVVRTRMYVTDIGQWEAVGRAHGEVFASIRPAASMVQVAALIDPRHLVEIEAEAIVPEGT</sequence>
<evidence type="ECO:0000256" key="1">
    <source>
        <dbReference type="SAM" id="MobiDB-lite"/>
    </source>
</evidence>
<dbReference type="CDD" id="cd06154">
    <property type="entry name" value="YjgF_YER057c_UK114_like_6"/>
    <property type="match status" value="1"/>
</dbReference>
<proteinExistence type="predicted"/>
<dbReference type="SUPFAM" id="SSF55298">
    <property type="entry name" value="YjgF-like"/>
    <property type="match status" value="1"/>
</dbReference>
<name>A0ABN6RFR2_9DEIO</name>
<dbReference type="EMBL" id="AP026560">
    <property type="protein sequence ID" value="BDP40883.1"/>
    <property type="molecule type" value="Genomic_DNA"/>
</dbReference>
<dbReference type="RefSeq" id="WP_264776686.1">
    <property type="nucleotide sequence ID" value="NZ_AP026560.1"/>
</dbReference>
<evidence type="ECO:0000313" key="3">
    <source>
        <dbReference type="Proteomes" id="UP001064971"/>
    </source>
</evidence>
<gene>
    <name evidence="2" type="ORF">DAETH_08520</name>
</gene>
<organism evidence="2 3">
    <name type="scientific">Deinococcus aetherius</name>
    <dbReference type="NCBI Taxonomy" id="200252"/>
    <lineage>
        <taxon>Bacteria</taxon>
        <taxon>Thermotogati</taxon>
        <taxon>Deinococcota</taxon>
        <taxon>Deinococci</taxon>
        <taxon>Deinococcales</taxon>
        <taxon>Deinococcaceae</taxon>
        <taxon>Deinococcus</taxon>
    </lineage>
</organism>
<dbReference type="InterPro" id="IPR035959">
    <property type="entry name" value="RutC-like_sf"/>
</dbReference>
<reference evidence="2" key="1">
    <citation type="submission" date="2022-07" db="EMBL/GenBank/DDBJ databases">
        <title>Complete Genome Sequence of the Radioresistant Bacterium Deinococcus aetherius ST0316, Isolated from the Air Dust collected in Lower Stratosphere above Japan.</title>
        <authorList>
            <person name="Satoh K."/>
            <person name="Hagiwara K."/>
            <person name="Katsumata K."/>
            <person name="Kubo A."/>
            <person name="Yokobori S."/>
            <person name="Yamagishi A."/>
            <person name="Oono Y."/>
            <person name="Narumi I."/>
        </authorList>
    </citation>
    <scope>NUCLEOTIDE SEQUENCE</scope>
    <source>
        <strain evidence="2">ST0316</strain>
    </source>
</reference>
<dbReference type="PANTHER" id="PTHR43857">
    <property type="entry name" value="BLR7761 PROTEIN"/>
    <property type="match status" value="1"/>
</dbReference>
<evidence type="ECO:0008006" key="4">
    <source>
        <dbReference type="Google" id="ProtNLM"/>
    </source>
</evidence>
<evidence type="ECO:0000313" key="2">
    <source>
        <dbReference type="EMBL" id="BDP40883.1"/>
    </source>
</evidence>
<feature type="region of interest" description="Disordered" evidence="1">
    <location>
        <begin position="1"/>
        <end position="24"/>
    </location>
</feature>